<evidence type="ECO:0000313" key="2">
    <source>
        <dbReference type="EMBL" id="TKS57563.1"/>
    </source>
</evidence>
<dbReference type="AlphaFoldDB" id="A0A4U5TTT4"/>
<feature type="signal peptide" evidence="1">
    <location>
        <begin position="1"/>
        <end position="19"/>
    </location>
</feature>
<proteinExistence type="predicted"/>
<evidence type="ECO:0000313" key="3">
    <source>
        <dbReference type="Proteomes" id="UP000306552"/>
    </source>
</evidence>
<dbReference type="OrthoDB" id="1492374at2"/>
<dbReference type="InterPro" id="IPR011250">
    <property type="entry name" value="OMP/PagP_B-barrel"/>
</dbReference>
<keyword evidence="1" id="KW-0732">Signal</keyword>
<dbReference type="SUPFAM" id="SSF56925">
    <property type="entry name" value="OMPA-like"/>
    <property type="match status" value="1"/>
</dbReference>
<keyword evidence="3" id="KW-1185">Reference proteome</keyword>
<feature type="chain" id="PRO_5020243345" description="Outer membrane protein beta-barrel domain-containing protein" evidence="1">
    <location>
        <begin position="20"/>
        <end position="163"/>
    </location>
</feature>
<gene>
    <name evidence="2" type="ORF">FCN74_03865</name>
</gene>
<evidence type="ECO:0008006" key="4">
    <source>
        <dbReference type="Google" id="ProtNLM"/>
    </source>
</evidence>
<protein>
    <recommendedName>
        <fullName evidence="4">Outer membrane protein beta-barrel domain-containing protein</fullName>
    </recommendedName>
</protein>
<comment type="caution">
    <text evidence="2">The sequence shown here is derived from an EMBL/GenBank/DDBJ whole genome shotgun (WGS) entry which is preliminary data.</text>
</comment>
<sequence>MKKLILVIGIALVGFSVNAQNFNVGVSGGIPTGDNSDFYSFGIILDANYLYDVSEEFSVGATTGFIYSLLDSDFEGDDAGFLPIAAAARYSISEEFVLGADLGYALGVTPSELDGGFYYAPKLQYYFTETISGVVSYRGISVDSDAGGSASFDHITFGVEFKL</sequence>
<dbReference type="RefSeq" id="WP_138931264.1">
    <property type="nucleotide sequence ID" value="NZ_SWMU01000001.1"/>
</dbReference>
<dbReference type="EMBL" id="SWMU01000001">
    <property type="protein sequence ID" value="TKS57563.1"/>
    <property type="molecule type" value="Genomic_DNA"/>
</dbReference>
<dbReference type="Proteomes" id="UP000306552">
    <property type="component" value="Unassembled WGS sequence"/>
</dbReference>
<reference evidence="2 3" key="1">
    <citation type="submission" date="2019-04" db="EMBL/GenBank/DDBJ databases">
        <title>Psychroflexus halotolerans sp. nov., isolated from a marine solar saltern.</title>
        <authorList>
            <person name="Feng X."/>
        </authorList>
    </citation>
    <scope>NUCLEOTIDE SEQUENCE [LARGE SCALE GENOMIC DNA]</scope>
    <source>
        <strain evidence="2 3">WDS2C27</strain>
    </source>
</reference>
<name>A0A4U5TTT4_9FLAO</name>
<evidence type="ECO:0000256" key="1">
    <source>
        <dbReference type="SAM" id="SignalP"/>
    </source>
</evidence>
<organism evidence="2 3">
    <name type="scientific">Mesohalobacter halotolerans</name>
    <dbReference type="NCBI Taxonomy" id="1883405"/>
    <lineage>
        <taxon>Bacteria</taxon>
        <taxon>Pseudomonadati</taxon>
        <taxon>Bacteroidota</taxon>
        <taxon>Flavobacteriia</taxon>
        <taxon>Flavobacteriales</taxon>
        <taxon>Flavobacteriaceae</taxon>
        <taxon>Mesohalobacter</taxon>
    </lineage>
</organism>
<accession>A0A4U5TTT4</accession>